<evidence type="ECO:0000259" key="4">
    <source>
        <dbReference type="PROSITE" id="PS50843"/>
    </source>
</evidence>
<dbReference type="Pfam" id="PF03330">
    <property type="entry name" value="DPBB_1"/>
    <property type="match status" value="1"/>
</dbReference>
<keyword evidence="2" id="KW-0472">Membrane</keyword>
<dbReference type="InterPro" id="IPR007118">
    <property type="entry name" value="Expan_Lol_pI"/>
</dbReference>
<dbReference type="PROSITE" id="PS50843">
    <property type="entry name" value="EXPANSIN_CBD"/>
    <property type="match status" value="1"/>
</dbReference>
<dbReference type="PANTHER" id="PTHR31692:SF2">
    <property type="entry name" value="EXPANSIN-LIKE B1"/>
    <property type="match status" value="1"/>
</dbReference>
<feature type="transmembrane region" description="Helical" evidence="2">
    <location>
        <begin position="12"/>
        <end position="29"/>
    </location>
</feature>
<dbReference type="Gene3D" id="2.40.40.10">
    <property type="entry name" value="RlpA-like domain"/>
    <property type="match status" value="1"/>
</dbReference>
<dbReference type="GO" id="GO:0009653">
    <property type="term" value="P:anatomical structure morphogenesis"/>
    <property type="evidence" value="ECO:0007669"/>
    <property type="project" value="UniProtKB-ARBA"/>
</dbReference>
<keyword evidence="2" id="KW-1133">Transmembrane helix</keyword>
<sequence>MLINYQKKHVVLLSNLSDIYTYIFIYMASSTVDHYCYFFFTKFIVVILVLAASVCYGEEGYIYSRATYYGSPECLGNPNGACGYGEYGTTVNNGEVSGVSRLFRNGTGCGACYQVRCKIPTHCSKEGTKVVVTDFGVGPHTDFILSVRAYANLALPNMAAELYAYGVVDVEYQRIPCQYGKNNLFIKVHERSKFPHYLAILPVYQSGLSDIVAVQLWQEDCKEWRAMRKVFGAVWDMENPPIGAAAVNLRIQLCGGDGQLRWVQIADAIPSDWKAGLAYDTAFQLN</sequence>
<feature type="domain" description="Expansin-like CBD" evidence="4">
    <location>
        <begin position="196"/>
        <end position="281"/>
    </location>
</feature>
<dbReference type="InterPro" id="IPR009009">
    <property type="entry name" value="RlpA-like_DPBB"/>
</dbReference>
<organism evidence="5 6">
    <name type="scientific">Buddleja alternifolia</name>
    <dbReference type="NCBI Taxonomy" id="168488"/>
    <lineage>
        <taxon>Eukaryota</taxon>
        <taxon>Viridiplantae</taxon>
        <taxon>Streptophyta</taxon>
        <taxon>Embryophyta</taxon>
        <taxon>Tracheophyta</taxon>
        <taxon>Spermatophyta</taxon>
        <taxon>Magnoliopsida</taxon>
        <taxon>eudicotyledons</taxon>
        <taxon>Gunneridae</taxon>
        <taxon>Pentapetalae</taxon>
        <taxon>asterids</taxon>
        <taxon>lamiids</taxon>
        <taxon>Lamiales</taxon>
        <taxon>Scrophulariaceae</taxon>
        <taxon>Buddlejeae</taxon>
        <taxon>Buddleja</taxon>
    </lineage>
</organism>
<feature type="domain" description="Expansin-like EG45" evidence="3">
    <location>
        <begin position="79"/>
        <end position="182"/>
    </location>
</feature>
<keyword evidence="6" id="KW-1185">Reference proteome</keyword>
<dbReference type="SUPFAM" id="SSF50685">
    <property type="entry name" value="Barwin-like endoglucanases"/>
    <property type="match status" value="1"/>
</dbReference>
<dbReference type="SUPFAM" id="SSF49590">
    <property type="entry name" value="PHL pollen allergen"/>
    <property type="match status" value="1"/>
</dbReference>
<dbReference type="PANTHER" id="PTHR31692">
    <property type="entry name" value="EXPANSIN-B3"/>
    <property type="match status" value="1"/>
</dbReference>
<evidence type="ECO:0000256" key="2">
    <source>
        <dbReference type="SAM" id="Phobius"/>
    </source>
</evidence>
<proteinExistence type="inferred from homology"/>
<dbReference type="InterPro" id="IPR007117">
    <property type="entry name" value="Expansin_CBD"/>
</dbReference>
<reference evidence="5" key="1">
    <citation type="submission" date="2019-10" db="EMBL/GenBank/DDBJ databases">
        <authorList>
            <person name="Zhang R."/>
            <person name="Pan Y."/>
            <person name="Wang J."/>
            <person name="Ma R."/>
            <person name="Yu S."/>
        </authorList>
    </citation>
    <scope>NUCLEOTIDE SEQUENCE</scope>
    <source>
        <strain evidence="5">LA-IB0</strain>
        <tissue evidence="5">Leaf</tissue>
    </source>
</reference>
<feature type="transmembrane region" description="Helical" evidence="2">
    <location>
        <begin position="35"/>
        <end position="56"/>
    </location>
</feature>
<accession>A0AAV6XIZ5</accession>
<dbReference type="InterPro" id="IPR007112">
    <property type="entry name" value="Expansin/allergen_DPBB_dom"/>
</dbReference>
<evidence type="ECO:0008006" key="7">
    <source>
        <dbReference type="Google" id="ProtNLM"/>
    </source>
</evidence>
<dbReference type="Pfam" id="PF01357">
    <property type="entry name" value="Expansin_C"/>
    <property type="match status" value="1"/>
</dbReference>
<dbReference type="InterPro" id="IPR036749">
    <property type="entry name" value="Expansin_CBD_sf"/>
</dbReference>
<evidence type="ECO:0000256" key="1">
    <source>
        <dbReference type="RuleBase" id="RU003460"/>
    </source>
</evidence>
<evidence type="ECO:0000313" key="5">
    <source>
        <dbReference type="EMBL" id="KAG8382443.1"/>
    </source>
</evidence>
<name>A0AAV6XIZ5_9LAMI</name>
<dbReference type="PROSITE" id="PS50842">
    <property type="entry name" value="EXPANSIN_EG45"/>
    <property type="match status" value="1"/>
</dbReference>
<evidence type="ECO:0000259" key="3">
    <source>
        <dbReference type="PROSITE" id="PS50842"/>
    </source>
</evidence>
<dbReference type="GO" id="GO:0005576">
    <property type="term" value="C:extracellular region"/>
    <property type="evidence" value="ECO:0007669"/>
    <property type="project" value="InterPro"/>
</dbReference>
<dbReference type="Proteomes" id="UP000826271">
    <property type="component" value="Unassembled WGS sequence"/>
</dbReference>
<dbReference type="PRINTS" id="PR01225">
    <property type="entry name" value="EXPANSNFAMLY"/>
</dbReference>
<comment type="caution">
    <text evidence="5">The sequence shown here is derived from an EMBL/GenBank/DDBJ whole genome shotgun (WGS) entry which is preliminary data.</text>
</comment>
<dbReference type="AlphaFoldDB" id="A0AAV6XIZ5"/>
<protein>
    <recommendedName>
        <fullName evidence="7">Expansin-like B1</fullName>
    </recommendedName>
</protein>
<comment type="similarity">
    <text evidence="1">Belongs to the expansin family.</text>
</comment>
<gene>
    <name evidence="5" type="ORF">BUALT_Bualt05G0077800</name>
</gene>
<dbReference type="EMBL" id="WHWC01000005">
    <property type="protein sequence ID" value="KAG8382443.1"/>
    <property type="molecule type" value="Genomic_DNA"/>
</dbReference>
<keyword evidence="2" id="KW-0812">Transmembrane</keyword>
<evidence type="ECO:0000313" key="6">
    <source>
        <dbReference type="Proteomes" id="UP000826271"/>
    </source>
</evidence>
<dbReference type="Gene3D" id="2.60.40.760">
    <property type="entry name" value="Expansin, cellulose-binding-like domain"/>
    <property type="match status" value="1"/>
</dbReference>
<dbReference type="InterPro" id="IPR036908">
    <property type="entry name" value="RlpA-like_sf"/>
</dbReference>